<organism evidence="2 3">
    <name type="scientific">Sphingobacterium phlebotomi</name>
    <dbReference type="NCBI Taxonomy" id="2605433"/>
    <lineage>
        <taxon>Bacteria</taxon>
        <taxon>Pseudomonadati</taxon>
        <taxon>Bacteroidota</taxon>
        <taxon>Sphingobacteriia</taxon>
        <taxon>Sphingobacteriales</taxon>
        <taxon>Sphingobacteriaceae</taxon>
        <taxon>Sphingobacterium</taxon>
    </lineage>
</organism>
<dbReference type="GO" id="GO:0042802">
    <property type="term" value="F:identical protein binding"/>
    <property type="evidence" value="ECO:0007669"/>
    <property type="project" value="TreeGrafter"/>
</dbReference>
<dbReference type="InterPro" id="IPR037171">
    <property type="entry name" value="NagB/RpiA_transferase-like"/>
</dbReference>
<accession>A0A5D4H8Q6</accession>
<dbReference type="AlphaFoldDB" id="A0A5D4H8Q6"/>
<dbReference type="Gene3D" id="3.40.50.1360">
    <property type="match status" value="1"/>
</dbReference>
<reference evidence="2 3" key="1">
    <citation type="submission" date="2019-08" db="EMBL/GenBank/DDBJ databases">
        <title>Phlebobacter frassis gen. nov. sp. nov., a new member of family Sphingobacteriaceae isolated from sand fly rearing media.</title>
        <authorList>
            <person name="Kakumanu M.L."/>
            <person name="Marayati B.F."/>
            <person name="Wada-Katsumata A."/>
            <person name="Wasserberg G."/>
            <person name="Schal C."/>
            <person name="Apperson C.S."/>
            <person name="Ponnusamy L."/>
        </authorList>
    </citation>
    <scope>NUCLEOTIDE SEQUENCE [LARGE SCALE GENOMIC DNA]</scope>
    <source>
        <strain evidence="2 3">SSI9</strain>
    </source>
</reference>
<comment type="caution">
    <text evidence="2">The sequence shown here is derived from an EMBL/GenBank/DDBJ whole genome shotgun (WGS) entry which is preliminary data.</text>
</comment>
<dbReference type="SUPFAM" id="SSF100950">
    <property type="entry name" value="NagB/RpiA/CoA transferase-like"/>
    <property type="match status" value="1"/>
</dbReference>
<dbReference type="Pfam" id="PF01182">
    <property type="entry name" value="Glucosamine_iso"/>
    <property type="match status" value="1"/>
</dbReference>
<feature type="domain" description="Glucosamine/galactosamine-6-phosphate isomerase" evidence="1">
    <location>
        <begin position="20"/>
        <end position="242"/>
    </location>
</feature>
<keyword evidence="3" id="KW-1185">Reference proteome</keyword>
<sequence>MKVEENKIEQLLVRTYDGRSQLGKDAAEMVSKKIQELQREKDYVYMIFASAPSQNEFLETLGKDTNIDWKKIVGFHMDEYIGLDLAHPQSFGYFLKKNLFDKVPIHQVHYIQGDSSNIEKECERYEQLLRRYPVDIVCMGIGENTHIAFNDPHVADFNDPHWVKIVDLDDKSRQQQVNDGCFDAFDDVPTHAVTLTVPALLQGKFLYCIVPGKNKARAVYQTLYEKVDSRYPSTILRKHQNTHLFIDKESAQYLHKPVV</sequence>
<evidence type="ECO:0000313" key="3">
    <source>
        <dbReference type="Proteomes" id="UP000322362"/>
    </source>
</evidence>
<name>A0A5D4H8Q6_9SPHI</name>
<dbReference type="GO" id="GO:0006043">
    <property type="term" value="P:glucosamine catabolic process"/>
    <property type="evidence" value="ECO:0007669"/>
    <property type="project" value="TreeGrafter"/>
</dbReference>
<dbReference type="GO" id="GO:0006046">
    <property type="term" value="P:N-acetylglucosamine catabolic process"/>
    <property type="evidence" value="ECO:0007669"/>
    <property type="project" value="TreeGrafter"/>
</dbReference>
<dbReference type="InterPro" id="IPR006148">
    <property type="entry name" value="Glc/Gal-6P_isomerase"/>
</dbReference>
<dbReference type="GO" id="GO:0005975">
    <property type="term" value="P:carbohydrate metabolic process"/>
    <property type="evidence" value="ECO:0007669"/>
    <property type="project" value="InterPro"/>
</dbReference>
<dbReference type="RefSeq" id="WP_148918866.1">
    <property type="nucleotide sequence ID" value="NZ_VTAV01000004.1"/>
</dbReference>
<dbReference type="PANTHER" id="PTHR11280:SF6">
    <property type="entry name" value="GLUCOSAMINE-6-PHOSPHATE ISOMERASE NAGB"/>
    <property type="match status" value="1"/>
</dbReference>
<dbReference type="PANTHER" id="PTHR11280">
    <property type="entry name" value="GLUCOSAMINE-6-PHOSPHATE ISOMERASE"/>
    <property type="match status" value="1"/>
</dbReference>
<evidence type="ECO:0000313" key="2">
    <source>
        <dbReference type="EMBL" id="TYR36613.1"/>
    </source>
</evidence>
<dbReference type="GO" id="GO:0004342">
    <property type="term" value="F:glucosamine-6-phosphate deaminase activity"/>
    <property type="evidence" value="ECO:0007669"/>
    <property type="project" value="InterPro"/>
</dbReference>
<gene>
    <name evidence="2" type="ORF">FXV77_08905</name>
</gene>
<dbReference type="EMBL" id="VTAV01000004">
    <property type="protein sequence ID" value="TYR36613.1"/>
    <property type="molecule type" value="Genomic_DNA"/>
</dbReference>
<dbReference type="Proteomes" id="UP000322362">
    <property type="component" value="Unassembled WGS sequence"/>
</dbReference>
<protein>
    <submittedName>
        <fullName evidence="2">Glucosamine-6-phosphate deaminase</fullName>
    </submittedName>
</protein>
<dbReference type="GO" id="GO:0019262">
    <property type="term" value="P:N-acetylneuraminate catabolic process"/>
    <property type="evidence" value="ECO:0007669"/>
    <property type="project" value="TreeGrafter"/>
</dbReference>
<proteinExistence type="predicted"/>
<dbReference type="InterPro" id="IPR004547">
    <property type="entry name" value="Glucosamine6P_isomerase"/>
</dbReference>
<evidence type="ECO:0000259" key="1">
    <source>
        <dbReference type="Pfam" id="PF01182"/>
    </source>
</evidence>
<dbReference type="CDD" id="cd01399">
    <property type="entry name" value="GlcN6P_deaminase"/>
    <property type="match status" value="1"/>
</dbReference>
<dbReference type="GO" id="GO:0005737">
    <property type="term" value="C:cytoplasm"/>
    <property type="evidence" value="ECO:0007669"/>
    <property type="project" value="TreeGrafter"/>
</dbReference>